<dbReference type="EMBL" id="KQ414680">
    <property type="protein sequence ID" value="KOC64003.1"/>
    <property type="molecule type" value="Genomic_DNA"/>
</dbReference>
<keyword evidence="3" id="KW-1185">Reference proteome</keyword>
<organism evidence="2 3">
    <name type="scientific">Habropoda laboriosa</name>
    <dbReference type="NCBI Taxonomy" id="597456"/>
    <lineage>
        <taxon>Eukaryota</taxon>
        <taxon>Metazoa</taxon>
        <taxon>Ecdysozoa</taxon>
        <taxon>Arthropoda</taxon>
        <taxon>Hexapoda</taxon>
        <taxon>Insecta</taxon>
        <taxon>Pterygota</taxon>
        <taxon>Neoptera</taxon>
        <taxon>Endopterygota</taxon>
        <taxon>Hymenoptera</taxon>
        <taxon>Apocrita</taxon>
        <taxon>Aculeata</taxon>
        <taxon>Apoidea</taxon>
        <taxon>Anthophila</taxon>
        <taxon>Apidae</taxon>
        <taxon>Habropoda</taxon>
    </lineage>
</organism>
<protein>
    <submittedName>
        <fullName evidence="2">Uncharacterized protein</fullName>
    </submittedName>
</protein>
<dbReference type="AlphaFoldDB" id="A0A0L7QZH7"/>
<dbReference type="Proteomes" id="UP000053825">
    <property type="component" value="Unassembled WGS sequence"/>
</dbReference>
<gene>
    <name evidence="2" type="ORF">WH47_02324</name>
</gene>
<evidence type="ECO:0000313" key="3">
    <source>
        <dbReference type="Proteomes" id="UP000053825"/>
    </source>
</evidence>
<accession>A0A0L7QZH7</accession>
<evidence type="ECO:0000256" key="1">
    <source>
        <dbReference type="SAM" id="MobiDB-lite"/>
    </source>
</evidence>
<reference evidence="2 3" key="1">
    <citation type="submission" date="2015-07" db="EMBL/GenBank/DDBJ databases">
        <title>The genome of Habropoda laboriosa.</title>
        <authorList>
            <person name="Pan H."/>
            <person name="Kapheim K."/>
        </authorList>
    </citation>
    <scope>NUCLEOTIDE SEQUENCE [LARGE SCALE GENOMIC DNA]</scope>
    <source>
        <strain evidence="2">0110345459</strain>
    </source>
</reference>
<name>A0A0L7QZH7_9HYME</name>
<feature type="region of interest" description="Disordered" evidence="1">
    <location>
        <begin position="1"/>
        <end position="20"/>
    </location>
</feature>
<proteinExistence type="predicted"/>
<sequence length="65" mass="7489">MLHRVPEKRTHNQQGLLASQGRKHELCHQCVLIRKLQQPQSKLSYDERGARCTNLVGGQSLQFHV</sequence>
<evidence type="ECO:0000313" key="2">
    <source>
        <dbReference type="EMBL" id="KOC64003.1"/>
    </source>
</evidence>
<feature type="compositionally biased region" description="Basic and acidic residues" evidence="1">
    <location>
        <begin position="1"/>
        <end position="10"/>
    </location>
</feature>